<sequence>MKVVLDTNVLVSGLLKAFSSAGTIVRMISAGSLTVVYDARIISEYRDVLHRPKFGFKPSEVEALLAQIKAEGITANVQPLQFALPDKDDEPFLEASLAEKAILVTGNKKHYTIPTNLNIQILSPSEFLNLWQRENN</sequence>
<feature type="domain" description="PIN" evidence="1">
    <location>
        <begin position="1"/>
        <end position="112"/>
    </location>
</feature>
<dbReference type="PANTHER" id="PTHR34610:SF3">
    <property type="entry name" value="SSL7007 PROTEIN"/>
    <property type="match status" value="1"/>
</dbReference>
<accession>C0GD54</accession>
<dbReference type="Proteomes" id="UP000006443">
    <property type="component" value="Unassembled WGS sequence"/>
</dbReference>
<dbReference type="SUPFAM" id="SSF88723">
    <property type="entry name" value="PIN domain-like"/>
    <property type="match status" value="1"/>
</dbReference>
<evidence type="ECO:0000313" key="3">
    <source>
        <dbReference type="Proteomes" id="UP000006443"/>
    </source>
</evidence>
<protein>
    <submittedName>
        <fullName evidence="2">Nucleotide binding protein PINc</fullName>
    </submittedName>
</protein>
<dbReference type="EMBL" id="ACJM01000001">
    <property type="protein sequence ID" value="EEG79139.1"/>
    <property type="molecule type" value="Genomic_DNA"/>
</dbReference>
<dbReference type="InterPro" id="IPR002716">
    <property type="entry name" value="PIN_dom"/>
</dbReference>
<organism evidence="2 3">
    <name type="scientific">Dethiobacter alkaliphilus AHT 1</name>
    <dbReference type="NCBI Taxonomy" id="555088"/>
    <lineage>
        <taxon>Bacteria</taxon>
        <taxon>Bacillati</taxon>
        <taxon>Bacillota</taxon>
        <taxon>Dethiobacteria</taxon>
        <taxon>Dethiobacterales</taxon>
        <taxon>Dethiobacteraceae</taxon>
        <taxon>Dethiobacter</taxon>
    </lineage>
</organism>
<reference evidence="2 3" key="1">
    <citation type="submission" date="2009-02" db="EMBL/GenBank/DDBJ databases">
        <title>Sequencing of the draft genome and assembly of Dethiobacter alkaliphilus AHT 1.</title>
        <authorList>
            <consortium name="US DOE Joint Genome Institute (JGI-PGF)"/>
            <person name="Lucas S."/>
            <person name="Copeland A."/>
            <person name="Lapidus A."/>
            <person name="Glavina del Rio T."/>
            <person name="Dalin E."/>
            <person name="Tice H."/>
            <person name="Bruce D."/>
            <person name="Goodwin L."/>
            <person name="Pitluck S."/>
            <person name="Larimer F."/>
            <person name="Land M.L."/>
            <person name="Hauser L."/>
            <person name="Muyzer G."/>
        </authorList>
    </citation>
    <scope>NUCLEOTIDE SEQUENCE [LARGE SCALE GENOMIC DNA]</scope>
    <source>
        <strain evidence="2 3">AHT 1</strain>
    </source>
</reference>
<dbReference type="PANTHER" id="PTHR34610">
    <property type="entry name" value="SSL7007 PROTEIN"/>
    <property type="match status" value="1"/>
</dbReference>
<dbReference type="eggNOG" id="COG1569">
    <property type="taxonomic scope" value="Bacteria"/>
</dbReference>
<dbReference type="AlphaFoldDB" id="C0GD54"/>
<evidence type="ECO:0000313" key="2">
    <source>
        <dbReference type="EMBL" id="EEG79139.1"/>
    </source>
</evidence>
<comment type="caution">
    <text evidence="2">The sequence shown here is derived from an EMBL/GenBank/DDBJ whole genome shotgun (WGS) entry which is preliminary data.</text>
</comment>
<dbReference type="SMART" id="SM00670">
    <property type="entry name" value="PINc"/>
    <property type="match status" value="1"/>
</dbReference>
<evidence type="ECO:0000259" key="1">
    <source>
        <dbReference type="SMART" id="SM00670"/>
    </source>
</evidence>
<dbReference type="InterPro" id="IPR029060">
    <property type="entry name" value="PIN-like_dom_sf"/>
</dbReference>
<gene>
    <name evidence="2" type="ORF">DealDRAFT_0413</name>
</gene>
<name>C0GD54_DETAL</name>
<proteinExistence type="predicted"/>
<dbReference type="InterPro" id="IPR002850">
    <property type="entry name" value="PIN_toxin-like"/>
</dbReference>
<dbReference type="STRING" id="555088.DealDRAFT_0413"/>
<dbReference type="NCBIfam" id="TIGR00305">
    <property type="entry name" value="putative toxin-antitoxin system toxin component, PIN family"/>
    <property type="match status" value="1"/>
</dbReference>
<dbReference type="OrthoDB" id="9802272at2"/>
<dbReference type="RefSeq" id="WP_008514372.1">
    <property type="nucleotide sequence ID" value="NZ_ACJM01000001.1"/>
</dbReference>
<keyword evidence="3" id="KW-1185">Reference proteome</keyword>
<dbReference type="Pfam" id="PF13470">
    <property type="entry name" value="PIN_3"/>
    <property type="match status" value="1"/>
</dbReference>